<feature type="compositionally biased region" description="Basic residues" evidence="1">
    <location>
        <begin position="359"/>
        <end position="371"/>
    </location>
</feature>
<name>A0A1A6ACL0_9TREE</name>
<accession>A0A1A6ACL0</accession>
<feature type="transmembrane region" description="Helical" evidence="2">
    <location>
        <begin position="87"/>
        <end position="106"/>
    </location>
</feature>
<feature type="transmembrane region" description="Helical" evidence="2">
    <location>
        <begin position="218"/>
        <end position="242"/>
    </location>
</feature>
<evidence type="ECO:0000313" key="4">
    <source>
        <dbReference type="EMBL" id="WWC59310.1"/>
    </source>
</evidence>
<dbReference type="RefSeq" id="XP_018265632.1">
    <property type="nucleotide sequence ID" value="XM_018405351.1"/>
</dbReference>
<evidence type="ECO:0000313" key="5">
    <source>
        <dbReference type="Proteomes" id="UP000078595"/>
    </source>
</evidence>
<feature type="transmembrane region" description="Helical" evidence="2">
    <location>
        <begin position="183"/>
        <end position="206"/>
    </location>
</feature>
<keyword evidence="2" id="KW-0472">Membrane</keyword>
<reference evidence="4" key="3">
    <citation type="submission" date="2024-02" db="EMBL/GenBank/DDBJ databases">
        <title>Comparative genomics of Cryptococcus and Kwoniella reveals pathogenesis evolution and contrasting modes of karyotype evolution via chromosome fusion or intercentromeric recombination.</title>
        <authorList>
            <person name="Coelho M.A."/>
            <person name="David-Palma M."/>
            <person name="Shea T."/>
            <person name="Bowers K."/>
            <person name="McGinley-Smith S."/>
            <person name="Mohammad A.W."/>
            <person name="Gnirke A."/>
            <person name="Yurkov A.M."/>
            <person name="Nowrousian M."/>
            <person name="Sun S."/>
            <person name="Cuomo C.A."/>
            <person name="Heitman J."/>
        </authorList>
    </citation>
    <scope>NUCLEOTIDE SEQUENCE</scope>
    <source>
        <strain evidence="4">CBS 10117</strain>
    </source>
</reference>
<dbReference type="Proteomes" id="UP000078595">
    <property type="component" value="Chromosome 2"/>
</dbReference>
<feature type="region of interest" description="Disordered" evidence="1">
    <location>
        <begin position="327"/>
        <end position="371"/>
    </location>
</feature>
<protein>
    <submittedName>
        <fullName evidence="3">Uncharacterized protein</fullName>
    </submittedName>
</protein>
<evidence type="ECO:0000256" key="1">
    <source>
        <dbReference type="SAM" id="MobiDB-lite"/>
    </source>
</evidence>
<proteinExistence type="predicted"/>
<dbReference type="VEuPathDB" id="FungiDB:I303_02003"/>
<reference evidence="3" key="1">
    <citation type="submission" date="2013-07" db="EMBL/GenBank/DDBJ databases">
        <title>The Genome Sequence of Cryptococcus dejecticola CBS10117.</title>
        <authorList>
            <consortium name="The Broad Institute Genome Sequencing Platform"/>
            <person name="Cuomo C."/>
            <person name="Litvintseva A."/>
            <person name="Chen Y."/>
            <person name="Heitman J."/>
            <person name="Sun S."/>
            <person name="Springer D."/>
            <person name="Dromer F."/>
            <person name="Young S.K."/>
            <person name="Zeng Q."/>
            <person name="Gargeya S."/>
            <person name="Fitzgerald M."/>
            <person name="Abouelleil A."/>
            <person name="Alvarado L."/>
            <person name="Berlin A.M."/>
            <person name="Chapman S.B."/>
            <person name="Dewar J."/>
            <person name="Goldberg J."/>
            <person name="Griggs A."/>
            <person name="Gujja S."/>
            <person name="Hansen M."/>
            <person name="Howarth C."/>
            <person name="Imamovic A."/>
            <person name="Larimer J."/>
            <person name="McCowan C."/>
            <person name="Murphy C."/>
            <person name="Pearson M."/>
            <person name="Priest M."/>
            <person name="Roberts A."/>
            <person name="Saif S."/>
            <person name="Shea T."/>
            <person name="Sykes S."/>
            <person name="Wortman J."/>
            <person name="Nusbaum C."/>
            <person name="Birren B."/>
        </authorList>
    </citation>
    <scope>NUCLEOTIDE SEQUENCE [LARGE SCALE GENOMIC DNA]</scope>
    <source>
        <strain evidence="3">CBS 10117</strain>
    </source>
</reference>
<evidence type="ECO:0000313" key="3">
    <source>
        <dbReference type="EMBL" id="OBR87790.1"/>
    </source>
</evidence>
<dbReference type="KEGG" id="kdj:28965702"/>
<dbReference type="EMBL" id="CP144531">
    <property type="protein sequence ID" value="WWC59310.1"/>
    <property type="molecule type" value="Genomic_DNA"/>
</dbReference>
<dbReference type="AlphaFoldDB" id="A0A1A6ACL0"/>
<keyword evidence="5" id="KW-1185">Reference proteome</keyword>
<feature type="transmembrane region" description="Helical" evidence="2">
    <location>
        <begin position="118"/>
        <end position="138"/>
    </location>
</feature>
<evidence type="ECO:0000256" key="2">
    <source>
        <dbReference type="SAM" id="Phobius"/>
    </source>
</evidence>
<organism evidence="3">
    <name type="scientific">Kwoniella dejecticola CBS 10117</name>
    <dbReference type="NCBI Taxonomy" id="1296121"/>
    <lineage>
        <taxon>Eukaryota</taxon>
        <taxon>Fungi</taxon>
        <taxon>Dikarya</taxon>
        <taxon>Basidiomycota</taxon>
        <taxon>Agaricomycotina</taxon>
        <taxon>Tremellomycetes</taxon>
        <taxon>Tremellales</taxon>
        <taxon>Cryptococcaceae</taxon>
        <taxon>Kwoniella</taxon>
    </lineage>
</organism>
<dbReference type="EMBL" id="KI894028">
    <property type="protein sequence ID" value="OBR87790.1"/>
    <property type="molecule type" value="Genomic_DNA"/>
</dbReference>
<sequence>MSLIQQLTDTLSTQISQLAPITLDVPTSPVLQVSQFIHHVTTTPIHPVYFPYLRFGVIHAVRVTTVWASLTKGKKRDGDGNGRLADLFGYLVLAWGGSTVTTMILNQPPSWLISPTPWIIYPVVYTLLIPTGLSRYFVDTCPAILFNLLGACVDGMTRGTTITSLGSLISSSSLDGGQNDLNLWTYVLLSALAISSGGLMVGTLGLNETTWRLGTPNLLKGGILNTLDAWGASLVGVLWLILTRQSSTLTPLSDLVESPLPREFKVSSAEGKGQVVDVAHARAICVIVLASLLATKAIILEVSSTGNPKKKVNKVDKKTELFILDADEDVNEKSSSPPKSKTIKSPVSTRTREGSSKPTPRKSPRAKSKQQ</sequence>
<keyword evidence="2" id="KW-0812">Transmembrane</keyword>
<reference evidence="4" key="2">
    <citation type="submission" date="2013-07" db="EMBL/GenBank/DDBJ databases">
        <authorList>
            <consortium name="The Broad Institute Genome Sequencing Platform"/>
            <person name="Cuomo C."/>
            <person name="Litvintseva A."/>
            <person name="Chen Y."/>
            <person name="Heitman J."/>
            <person name="Sun S."/>
            <person name="Springer D."/>
            <person name="Dromer F."/>
            <person name="Young S.K."/>
            <person name="Zeng Q."/>
            <person name="Gargeya S."/>
            <person name="Fitzgerald M."/>
            <person name="Abouelleil A."/>
            <person name="Alvarado L."/>
            <person name="Berlin A.M."/>
            <person name="Chapman S.B."/>
            <person name="Dewar J."/>
            <person name="Goldberg J."/>
            <person name="Griggs A."/>
            <person name="Gujja S."/>
            <person name="Hansen M."/>
            <person name="Howarth C."/>
            <person name="Imamovic A."/>
            <person name="Larimer J."/>
            <person name="McCowan C."/>
            <person name="Murphy C."/>
            <person name="Pearson M."/>
            <person name="Priest M."/>
            <person name="Roberts A."/>
            <person name="Saif S."/>
            <person name="Shea T."/>
            <person name="Sykes S."/>
            <person name="Wortman J."/>
            <person name="Nusbaum C."/>
            <person name="Birren B."/>
        </authorList>
    </citation>
    <scope>NUCLEOTIDE SEQUENCE</scope>
    <source>
        <strain evidence="4">CBS 10117</strain>
    </source>
</reference>
<dbReference type="OrthoDB" id="2520628at2759"/>
<dbReference type="GeneID" id="28965702"/>
<gene>
    <name evidence="3" type="ORF">I303_02003</name>
    <name evidence="4" type="ORF">I303_101861</name>
</gene>
<keyword evidence="2" id="KW-1133">Transmembrane helix</keyword>
<feature type="compositionally biased region" description="Low complexity" evidence="1">
    <location>
        <begin position="333"/>
        <end position="348"/>
    </location>
</feature>